<dbReference type="Pfam" id="PF00098">
    <property type="entry name" value="zf-CCHC"/>
    <property type="match status" value="1"/>
</dbReference>
<dbReference type="PANTHER" id="PTHR35317:SF38">
    <property type="entry name" value="RNA-DIRECTED DNA POLYMERASE"/>
    <property type="match status" value="1"/>
</dbReference>
<accession>Q2QSF5</accession>
<organism evidence="4">
    <name type="scientific">Oryza sativa subsp. japonica</name>
    <name type="common">Rice</name>
    <dbReference type="NCBI Taxonomy" id="39947"/>
    <lineage>
        <taxon>Eukaryota</taxon>
        <taxon>Viridiplantae</taxon>
        <taxon>Streptophyta</taxon>
        <taxon>Embryophyta</taxon>
        <taxon>Tracheophyta</taxon>
        <taxon>Spermatophyta</taxon>
        <taxon>Magnoliopsida</taxon>
        <taxon>Liliopsida</taxon>
        <taxon>Poales</taxon>
        <taxon>Poaceae</taxon>
        <taxon>BOP clade</taxon>
        <taxon>Oryzoideae</taxon>
        <taxon>Oryzeae</taxon>
        <taxon>Oryzinae</taxon>
        <taxon>Oryza</taxon>
        <taxon>Oryza sativa</taxon>
    </lineage>
</organism>
<evidence type="ECO:0000256" key="2">
    <source>
        <dbReference type="SAM" id="MobiDB-lite"/>
    </source>
</evidence>
<protein>
    <submittedName>
        <fullName evidence="4">Retrotransposon protein, putative, Ty1-copia subclass</fullName>
    </submittedName>
</protein>
<keyword evidence="1" id="KW-0863">Zinc-finger</keyword>
<keyword evidence="1" id="KW-0862">Zinc</keyword>
<evidence type="ECO:0000313" key="4">
    <source>
        <dbReference type="EMBL" id="ABA97665.1"/>
    </source>
</evidence>
<evidence type="ECO:0000256" key="1">
    <source>
        <dbReference type="PROSITE-ProRule" id="PRU00047"/>
    </source>
</evidence>
<reference evidence="4" key="3">
    <citation type="submission" date="2006-01" db="EMBL/GenBank/DDBJ databases">
        <authorList>
            <person name="Buell R."/>
        </authorList>
    </citation>
    <scope>NUCLEOTIDE SEQUENCE</scope>
</reference>
<evidence type="ECO:0000259" key="3">
    <source>
        <dbReference type="PROSITE" id="PS50158"/>
    </source>
</evidence>
<feature type="region of interest" description="Disordered" evidence="2">
    <location>
        <begin position="1"/>
        <end position="24"/>
    </location>
</feature>
<dbReference type="Pfam" id="PF22936">
    <property type="entry name" value="Pol_BBD"/>
    <property type="match status" value="1"/>
</dbReference>
<sequence>MSSDGVYTPAPIRHGSGCGGSGDLGGHERVVQQVKEAGVSLRYPMLEGQQQLLAACVEPRLTRAELEAKAQGLWSAVEPGDNDRVDRQALAAILRAVPPEMLSTLAIKETVQEAWQAIKIRRIGVRRVREANEQQLRREFADMCFKDGESVDDFSLRLCGPANNLHTLGDEITEAEVVKKLLHVVPENLQQIAISIETLLELTRCPLKSASCGRATATTSMPTAGYSTRRKNGWLSSRELLLWRQWRPPGLRTWEEENNGASKETQPKSNDAGRNPGNCTYCGKRGHWAKDCRSKPKPQQAHVAQEDDEGPTLLLARAELDSVPTLPLPVPPLPRATPATPPQSKPLEVVQAKVFASLDDAAERSQRRWILDTGATNHMTGSRSLFAELDTAITGTVKFGDGLVVSIEGRDTILFACKTGEHRALTGVYFIPRLTANIVSLRQIDEAGSKVLIYHEVLRIWDPQGRLLVRVDRSRSRLVTPRNLALNFRTILCIKSLSRTSQDTQNDK</sequence>
<proteinExistence type="predicted"/>
<reference evidence="4" key="2">
    <citation type="submission" date="2005-04" db="EMBL/GenBank/DDBJ databases">
        <authorList>
            <person name="Buell C.R."/>
            <person name="Wing R.A."/>
            <person name="McCombie W.A."/>
            <person name="Ouyang S."/>
        </authorList>
    </citation>
    <scope>NUCLEOTIDE SEQUENCE</scope>
</reference>
<dbReference type="InterPro" id="IPR001878">
    <property type="entry name" value="Znf_CCHC"/>
</dbReference>
<feature type="region of interest" description="Disordered" evidence="2">
    <location>
        <begin position="252"/>
        <end position="276"/>
    </location>
</feature>
<dbReference type="SMART" id="SM00343">
    <property type="entry name" value="ZnF_C2HC"/>
    <property type="match status" value="1"/>
</dbReference>
<feature type="compositionally biased region" description="Polar residues" evidence="2">
    <location>
        <begin position="259"/>
        <end position="269"/>
    </location>
</feature>
<gene>
    <name evidence="4" type="ordered locus">LOC_Os12g24290</name>
</gene>
<dbReference type="EMBL" id="DP000011">
    <property type="protein sequence ID" value="ABA97665.1"/>
    <property type="molecule type" value="Genomic_DNA"/>
</dbReference>
<dbReference type="Pfam" id="PF14223">
    <property type="entry name" value="Retrotran_gag_2"/>
    <property type="match status" value="1"/>
</dbReference>
<dbReference type="InterPro" id="IPR036875">
    <property type="entry name" value="Znf_CCHC_sf"/>
</dbReference>
<dbReference type="GO" id="GO:0008270">
    <property type="term" value="F:zinc ion binding"/>
    <property type="evidence" value="ECO:0007669"/>
    <property type="project" value="UniProtKB-KW"/>
</dbReference>
<dbReference type="SUPFAM" id="SSF57756">
    <property type="entry name" value="Retrovirus zinc finger-like domains"/>
    <property type="match status" value="1"/>
</dbReference>
<dbReference type="PROSITE" id="PS50158">
    <property type="entry name" value="ZF_CCHC"/>
    <property type="match status" value="1"/>
</dbReference>
<keyword evidence="1" id="KW-0479">Metal-binding</keyword>
<dbReference type="PANTHER" id="PTHR35317">
    <property type="entry name" value="OS04G0629600 PROTEIN"/>
    <property type="match status" value="1"/>
</dbReference>
<dbReference type="GO" id="GO:0003676">
    <property type="term" value="F:nucleic acid binding"/>
    <property type="evidence" value="ECO:0007669"/>
    <property type="project" value="InterPro"/>
</dbReference>
<feature type="domain" description="CCHC-type" evidence="3">
    <location>
        <begin position="279"/>
        <end position="294"/>
    </location>
</feature>
<dbReference type="AlphaFoldDB" id="Q2QSF5"/>
<name>Q2QSF5_ORYSJ</name>
<dbReference type="Gene3D" id="4.10.60.10">
    <property type="entry name" value="Zinc finger, CCHC-type"/>
    <property type="match status" value="1"/>
</dbReference>
<dbReference type="InterPro" id="IPR054722">
    <property type="entry name" value="PolX-like_BBD"/>
</dbReference>
<reference evidence="4" key="1">
    <citation type="journal article" date="2005" name="BMC Biol.">
        <title>The sequence of rice chromosomes 11 and 12, rich in disease resistance genes and recent gene duplications.</title>
        <authorList>
            <consortium name="The rice chromosomes 11 and 12 sequencing consortia"/>
        </authorList>
    </citation>
    <scope>NUCLEOTIDE SEQUENCE [LARGE SCALE GENOMIC DNA]</scope>
</reference>